<dbReference type="InterPro" id="IPR047255">
    <property type="entry name" value="C2D_MCTP_PRT_plant"/>
</dbReference>
<feature type="domain" description="C2" evidence="10">
    <location>
        <begin position="250"/>
        <end position="370"/>
    </location>
</feature>
<dbReference type="FunFam" id="2.60.40.150:FF:000090">
    <property type="entry name" value="C2 domain-containing protein"/>
    <property type="match status" value="1"/>
</dbReference>
<dbReference type="SMART" id="SM00239">
    <property type="entry name" value="C2"/>
    <property type="match status" value="4"/>
</dbReference>
<evidence type="ECO:0000256" key="6">
    <source>
        <dbReference type="ARBA" id="ARBA00023136"/>
    </source>
</evidence>
<dbReference type="GO" id="GO:0016020">
    <property type="term" value="C:membrane"/>
    <property type="evidence" value="ECO:0007669"/>
    <property type="project" value="UniProtKB-SubCell"/>
</dbReference>
<dbReference type="CDD" id="cd08379">
    <property type="entry name" value="C2D_MCTP_PRT_plant"/>
    <property type="match status" value="1"/>
</dbReference>
<evidence type="ECO:0000256" key="3">
    <source>
        <dbReference type="ARBA" id="ARBA00022692"/>
    </source>
</evidence>
<name>A0A8J5HTB5_ZINOF</name>
<dbReference type="PANTHER" id="PTHR31425:SF32">
    <property type="entry name" value="MULTIPLE C2 DOMAIN AND TRANSMEMBRANE REGION PROTEIN 9"/>
    <property type="match status" value="1"/>
</dbReference>
<reference evidence="11 12" key="1">
    <citation type="submission" date="2020-08" db="EMBL/GenBank/DDBJ databases">
        <title>Plant Genome Project.</title>
        <authorList>
            <person name="Zhang R.-G."/>
        </authorList>
    </citation>
    <scope>NUCLEOTIDE SEQUENCE [LARGE SCALE GENOMIC DNA]</scope>
    <source>
        <tissue evidence="11">Rhizome</tissue>
    </source>
</reference>
<dbReference type="Proteomes" id="UP000734854">
    <property type="component" value="Unassembled WGS sequence"/>
</dbReference>
<feature type="domain" description="C2" evidence="10">
    <location>
        <begin position="575"/>
        <end position="699"/>
    </location>
</feature>
<sequence length="1001" mass="114153">MNNLKLGVEVVSAHDLMPKDGQGSSNPFVELHFDRQKFRTSIKDKDLNPVWNELFYFNIADPSSLPDLTLEASVHSMNKATNSRSFLGKVQIAGTSFVPFSEAVVMHYPLGKHRMFSRVKGELALKVFLTDDPSIKPSNPLPAIDPRPNNLPPSQVPQEPEQISEGNKSLLKKEPKHTFHSIPNEVQLQQSSAPLIEPVRYVADPMKHESQPSKVVRMFPSLSSRQPMDDYALKETSPLLGGGQIVRGRVIPAQKPASTYDLVEQMQYLFVRVVKARDLPTMDVTGSLDPYVEVRVGNYKGKTKHFEKNQNPEWNEVFAISRDRVQSSVIEVVVKDKDLIKDDFVGIVCFDLNDVPTRVPPDSPLAPEWYRLEDKEGDKRKGELMVAVWIGTQADEAFADAWHLDAAAPIDAAAVSSHTKSKVYHAPKLWYLRVNVIDAQDIFIADKTRFPDVYANVQLGNQILKTRPVQSRTFNPLWNEDLMFVAAEPFEDQLIISVEDRVGPNKDEVVGRLALPLGSIEKRLDDHIINARWYSLQKPVAVDVDQLKEDKFSSKIQLRVCLEGGYHVLDESTHYSSDLRPTAKQLWKPSIGLLELGILNAEGLHPMKTRGENGTCDTYCVAKYGRKWVRTRTVVDSLSPKYNEQYTWEVYDPATVLTVGVFDNWQLEKGDNGNKDAKIGKVRIRLSTLETGRVYTHSYPLLVLHPSGVKKMGELHLAIRFSSTSFVNMMHIYSRPLLPKMHYIQPLNMIQQDMLRHQAVQIVAARLSRMEPSLRKEVVEYMSDVDSHMWSMRRSKANFFRLMSVFSGVIAASRWFANVCVWKNPITTVLVHILFIMLVCFPELFLPTVFLYMFLIGLWNYRFRPRYPPHMNIKLSHAEAVHPDELDEEFDTFPTSRSDEIVRMRYDRLRSVAGRIQSVVGDLATQGERLQALLSWRDPRATAIFLVFCMVSAIVLYTTPLQVLIALVGFYIMRHPRFRNRMPSAPLNFFRRLPAKTDSLL</sequence>
<dbReference type="Pfam" id="PF00168">
    <property type="entry name" value="C2"/>
    <property type="match status" value="4"/>
</dbReference>
<dbReference type="AlphaFoldDB" id="A0A8J5HTB5"/>
<dbReference type="InterPro" id="IPR013583">
    <property type="entry name" value="MCTP_C"/>
</dbReference>
<evidence type="ECO:0000313" key="11">
    <source>
        <dbReference type="EMBL" id="KAG6523007.1"/>
    </source>
</evidence>
<keyword evidence="6 9" id="KW-0472">Membrane</keyword>
<proteinExistence type="inferred from homology"/>
<evidence type="ECO:0000256" key="9">
    <source>
        <dbReference type="SAM" id="Phobius"/>
    </source>
</evidence>
<organism evidence="11 12">
    <name type="scientific">Zingiber officinale</name>
    <name type="common">Ginger</name>
    <name type="synonym">Amomum zingiber</name>
    <dbReference type="NCBI Taxonomy" id="94328"/>
    <lineage>
        <taxon>Eukaryota</taxon>
        <taxon>Viridiplantae</taxon>
        <taxon>Streptophyta</taxon>
        <taxon>Embryophyta</taxon>
        <taxon>Tracheophyta</taxon>
        <taxon>Spermatophyta</taxon>
        <taxon>Magnoliopsida</taxon>
        <taxon>Liliopsida</taxon>
        <taxon>Zingiberales</taxon>
        <taxon>Zingiberaceae</taxon>
        <taxon>Zingiber</taxon>
    </lineage>
</organism>
<dbReference type="InterPro" id="IPR047257">
    <property type="entry name" value="C2B_MCTP_PRT_plant"/>
</dbReference>
<evidence type="ECO:0000256" key="7">
    <source>
        <dbReference type="ARBA" id="ARBA00053146"/>
    </source>
</evidence>
<comment type="caution">
    <text evidence="11">The sequence shown here is derived from an EMBL/GenBank/DDBJ whole genome shotgun (WGS) entry which is preliminary data.</text>
</comment>
<feature type="transmembrane region" description="Helical" evidence="9">
    <location>
        <begin position="943"/>
        <end position="972"/>
    </location>
</feature>
<keyword evidence="4" id="KW-0677">Repeat</keyword>
<comment type="subcellular location">
    <subcellularLocation>
        <location evidence="1">Membrane</location>
        <topology evidence="1">Multi-pass membrane protein</topology>
    </subcellularLocation>
</comment>
<evidence type="ECO:0000256" key="2">
    <source>
        <dbReference type="ARBA" id="ARBA00007923"/>
    </source>
</evidence>
<dbReference type="PANTHER" id="PTHR31425">
    <property type="entry name" value="PHOSPHORIBOSYLANTHRANILATE TRANSFERASE ISOFORM 1"/>
    <property type="match status" value="1"/>
</dbReference>
<dbReference type="OrthoDB" id="67700at2759"/>
<protein>
    <recommendedName>
        <fullName evidence="10">C2 domain-containing protein</fullName>
    </recommendedName>
</protein>
<feature type="domain" description="C2" evidence="10">
    <location>
        <begin position="409"/>
        <end position="534"/>
    </location>
</feature>
<feature type="transmembrane region" description="Helical" evidence="9">
    <location>
        <begin position="799"/>
        <end position="817"/>
    </location>
</feature>
<accession>A0A8J5HTB5</accession>
<keyword evidence="3 9" id="KW-0812">Transmembrane</keyword>
<dbReference type="FunFam" id="2.60.40.150:FF:000128">
    <property type="entry name" value="C2 domain-containing protein"/>
    <property type="match status" value="1"/>
</dbReference>
<evidence type="ECO:0000256" key="1">
    <source>
        <dbReference type="ARBA" id="ARBA00004141"/>
    </source>
</evidence>
<keyword evidence="12" id="KW-1185">Reference proteome</keyword>
<dbReference type="FunFam" id="2.60.40.150:FF:000119">
    <property type="entry name" value="C2 domain-containing protein"/>
    <property type="match status" value="1"/>
</dbReference>
<gene>
    <name evidence="11" type="ORF">ZIOFF_020164</name>
</gene>
<dbReference type="PROSITE" id="PS50004">
    <property type="entry name" value="C2"/>
    <property type="match status" value="4"/>
</dbReference>
<evidence type="ECO:0000256" key="4">
    <source>
        <dbReference type="ARBA" id="ARBA00022737"/>
    </source>
</evidence>
<feature type="transmembrane region" description="Helical" evidence="9">
    <location>
        <begin position="829"/>
        <end position="859"/>
    </location>
</feature>
<dbReference type="FunFam" id="2.60.40.150:FF:000323">
    <property type="entry name" value="C2 calcium/lipid-binding plant phosphoribosyltransferase family protein"/>
    <property type="match status" value="1"/>
</dbReference>
<comment type="similarity">
    <text evidence="2">Belongs to the MCTP family.</text>
</comment>
<dbReference type="CDD" id="cd04019">
    <property type="entry name" value="C2C_MCTP_PRT_plant"/>
    <property type="match status" value="1"/>
</dbReference>
<dbReference type="InterPro" id="IPR000008">
    <property type="entry name" value="C2_dom"/>
</dbReference>
<dbReference type="CDD" id="cd08378">
    <property type="entry name" value="C2B_MCTP_PRT_plant"/>
    <property type="match status" value="1"/>
</dbReference>
<dbReference type="Pfam" id="PF08372">
    <property type="entry name" value="PRT_C"/>
    <property type="match status" value="1"/>
</dbReference>
<evidence type="ECO:0000313" key="12">
    <source>
        <dbReference type="Proteomes" id="UP000734854"/>
    </source>
</evidence>
<evidence type="ECO:0000256" key="5">
    <source>
        <dbReference type="ARBA" id="ARBA00022989"/>
    </source>
</evidence>
<comment type="function">
    <text evidence="7">May function as a signaling molecule by regulating the trafficking of other regulators.</text>
</comment>
<keyword evidence="5 9" id="KW-1133">Transmembrane helix</keyword>
<feature type="compositionally biased region" description="Pro residues" evidence="8">
    <location>
        <begin position="139"/>
        <end position="155"/>
    </location>
</feature>
<dbReference type="InterPro" id="IPR047259">
    <property type="entry name" value="QUIRKY-like"/>
</dbReference>
<dbReference type="CDD" id="cd04022">
    <property type="entry name" value="C2A_MCTP_PRT_plant"/>
    <property type="match status" value="1"/>
</dbReference>
<evidence type="ECO:0000259" key="10">
    <source>
        <dbReference type="PROSITE" id="PS50004"/>
    </source>
</evidence>
<evidence type="ECO:0000256" key="8">
    <source>
        <dbReference type="SAM" id="MobiDB-lite"/>
    </source>
</evidence>
<dbReference type="EMBL" id="JACMSC010000005">
    <property type="protein sequence ID" value="KAG6523007.1"/>
    <property type="molecule type" value="Genomic_DNA"/>
</dbReference>
<feature type="region of interest" description="Disordered" evidence="8">
    <location>
        <begin position="136"/>
        <end position="165"/>
    </location>
</feature>
<feature type="domain" description="C2" evidence="10">
    <location>
        <begin position="1"/>
        <end position="108"/>
    </location>
</feature>
<dbReference type="InterPro" id="IPR047258">
    <property type="entry name" value="C2C_MCTP_PRT_plant"/>
</dbReference>